<evidence type="ECO:0000256" key="1">
    <source>
        <dbReference type="SAM" id="MobiDB-lite"/>
    </source>
</evidence>
<comment type="caution">
    <text evidence="2">The sequence shown here is derived from an EMBL/GenBank/DDBJ whole genome shotgun (WGS) entry which is preliminary data.</text>
</comment>
<dbReference type="AlphaFoldDB" id="A0AAV7M085"/>
<proteinExistence type="predicted"/>
<accession>A0AAV7M085</accession>
<reference evidence="2" key="1">
    <citation type="journal article" date="2022" name="bioRxiv">
        <title>Sequencing and chromosome-scale assembly of the giantPleurodeles waltlgenome.</title>
        <authorList>
            <person name="Brown T."/>
            <person name="Elewa A."/>
            <person name="Iarovenko S."/>
            <person name="Subramanian E."/>
            <person name="Araus A.J."/>
            <person name="Petzold A."/>
            <person name="Susuki M."/>
            <person name="Suzuki K.-i.T."/>
            <person name="Hayashi T."/>
            <person name="Toyoda A."/>
            <person name="Oliveira C."/>
            <person name="Osipova E."/>
            <person name="Leigh N.D."/>
            <person name="Simon A."/>
            <person name="Yun M.H."/>
        </authorList>
    </citation>
    <scope>NUCLEOTIDE SEQUENCE</scope>
    <source>
        <strain evidence="2">20211129_DDA</strain>
        <tissue evidence="2">Liver</tissue>
    </source>
</reference>
<organism evidence="2 3">
    <name type="scientific">Pleurodeles waltl</name>
    <name type="common">Iberian ribbed newt</name>
    <dbReference type="NCBI Taxonomy" id="8319"/>
    <lineage>
        <taxon>Eukaryota</taxon>
        <taxon>Metazoa</taxon>
        <taxon>Chordata</taxon>
        <taxon>Craniata</taxon>
        <taxon>Vertebrata</taxon>
        <taxon>Euteleostomi</taxon>
        <taxon>Amphibia</taxon>
        <taxon>Batrachia</taxon>
        <taxon>Caudata</taxon>
        <taxon>Salamandroidea</taxon>
        <taxon>Salamandridae</taxon>
        <taxon>Pleurodelinae</taxon>
        <taxon>Pleurodeles</taxon>
    </lineage>
</organism>
<dbReference type="Proteomes" id="UP001066276">
    <property type="component" value="Chromosome 10"/>
</dbReference>
<dbReference type="EMBL" id="JANPWB010000014">
    <property type="protein sequence ID" value="KAJ1096866.1"/>
    <property type="molecule type" value="Genomic_DNA"/>
</dbReference>
<protein>
    <submittedName>
        <fullName evidence="2">Uncharacterized protein</fullName>
    </submittedName>
</protein>
<name>A0AAV7M085_PLEWA</name>
<evidence type="ECO:0000313" key="2">
    <source>
        <dbReference type="EMBL" id="KAJ1096866.1"/>
    </source>
</evidence>
<keyword evidence="3" id="KW-1185">Reference proteome</keyword>
<feature type="region of interest" description="Disordered" evidence="1">
    <location>
        <begin position="1"/>
        <end position="51"/>
    </location>
</feature>
<evidence type="ECO:0000313" key="3">
    <source>
        <dbReference type="Proteomes" id="UP001066276"/>
    </source>
</evidence>
<gene>
    <name evidence="2" type="ORF">NDU88_001997</name>
</gene>
<sequence>MGIPGEGTETLGGAPPARMRRKRSRSRRCDGGAQEKTGGFTGSRVAGRHGTGLCPEGQTCPVCICRGHADSLGVIRADREEAQTLGLSSECLAPAGSRTRDKQ</sequence>